<proteinExistence type="predicted"/>
<gene>
    <name evidence="2" type="ORF">ACH5RR_026469</name>
</gene>
<evidence type="ECO:0000256" key="1">
    <source>
        <dbReference type="SAM" id="MobiDB-lite"/>
    </source>
</evidence>
<comment type="caution">
    <text evidence="2">The sequence shown here is derived from an EMBL/GenBank/DDBJ whole genome shotgun (WGS) entry which is preliminary data.</text>
</comment>
<feature type="compositionally biased region" description="Basic and acidic residues" evidence="1">
    <location>
        <begin position="1"/>
        <end position="10"/>
    </location>
</feature>
<feature type="region of interest" description="Disordered" evidence="1">
    <location>
        <begin position="1"/>
        <end position="43"/>
    </location>
</feature>
<dbReference type="Proteomes" id="UP001630127">
    <property type="component" value="Unassembled WGS sequence"/>
</dbReference>
<evidence type="ECO:0000313" key="2">
    <source>
        <dbReference type="EMBL" id="KAL3513752.1"/>
    </source>
</evidence>
<sequence>MIDNLVDVKLESSSSKVDNNDSDDNGHKVEELVNSEEDNDENGCKVEELVSFEEDNDDHYEKEDKDIYLSSDIPRYHFNFGFRAYNNNGKLSPVERRFIKERKEFSEKDDRHRKNAANDEKKNSIGENNVSGGKMRGSEDGL</sequence>
<keyword evidence="3" id="KW-1185">Reference proteome</keyword>
<evidence type="ECO:0000313" key="3">
    <source>
        <dbReference type="Proteomes" id="UP001630127"/>
    </source>
</evidence>
<dbReference type="EMBL" id="JBJUIK010000011">
    <property type="protein sequence ID" value="KAL3513752.1"/>
    <property type="molecule type" value="Genomic_DNA"/>
</dbReference>
<dbReference type="AlphaFoldDB" id="A0ABD2Z6M0"/>
<feature type="compositionally biased region" description="Basic and acidic residues" evidence="1">
    <location>
        <begin position="103"/>
        <end position="124"/>
    </location>
</feature>
<organism evidence="2 3">
    <name type="scientific">Cinchona calisaya</name>
    <dbReference type="NCBI Taxonomy" id="153742"/>
    <lineage>
        <taxon>Eukaryota</taxon>
        <taxon>Viridiplantae</taxon>
        <taxon>Streptophyta</taxon>
        <taxon>Embryophyta</taxon>
        <taxon>Tracheophyta</taxon>
        <taxon>Spermatophyta</taxon>
        <taxon>Magnoliopsida</taxon>
        <taxon>eudicotyledons</taxon>
        <taxon>Gunneridae</taxon>
        <taxon>Pentapetalae</taxon>
        <taxon>asterids</taxon>
        <taxon>lamiids</taxon>
        <taxon>Gentianales</taxon>
        <taxon>Rubiaceae</taxon>
        <taxon>Cinchonoideae</taxon>
        <taxon>Cinchoneae</taxon>
        <taxon>Cinchona</taxon>
    </lineage>
</organism>
<feature type="region of interest" description="Disordered" evidence="1">
    <location>
        <begin position="103"/>
        <end position="142"/>
    </location>
</feature>
<accession>A0ABD2Z6M0</accession>
<reference evidence="2 3" key="1">
    <citation type="submission" date="2024-11" db="EMBL/GenBank/DDBJ databases">
        <title>A near-complete genome assembly of Cinchona calisaya.</title>
        <authorList>
            <person name="Lian D.C."/>
            <person name="Zhao X.W."/>
            <person name="Wei L."/>
        </authorList>
    </citation>
    <scope>NUCLEOTIDE SEQUENCE [LARGE SCALE GENOMIC DNA]</scope>
    <source>
        <tissue evidence="2">Nenye</tissue>
    </source>
</reference>
<protein>
    <submittedName>
        <fullName evidence="2">Uncharacterized protein</fullName>
    </submittedName>
</protein>
<name>A0ABD2Z6M0_9GENT</name>